<dbReference type="Proteomes" id="UP001595937">
    <property type="component" value="Unassembled WGS sequence"/>
</dbReference>
<keyword evidence="3" id="KW-1185">Reference proteome</keyword>
<evidence type="ECO:0000256" key="1">
    <source>
        <dbReference type="SAM" id="MobiDB-lite"/>
    </source>
</evidence>
<dbReference type="Pfam" id="PF05988">
    <property type="entry name" value="DUF899"/>
    <property type="match status" value="1"/>
</dbReference>
<accession>A0ABW0FDP7</accession>
<dbReference type="InterPro" id="IPR010296">
    <property type="entry name" value="DUF899_thioredox"/>
</dbReference>
<dbReference type="Gene3D" id="3.40.30.10">
    <property type="entry name" value="Glutaredoxin"/>
    <property type="match status" value="1"/>
</dbReference>
<comment type="caution">
    <text evidence="2">The sequence shown here is derived from an EMBL/GenBank/DDBJ whole genome shotgun (WGS) entry which is preliminary data.</text>
</comment>
<feature type="compositionally biased region" description="Low complexity" evidence="1">
    <location>
        <begin position="14"/>
        <end position="28"/>
    </location>
</feature>
<evidence type="ECO:0000313" key="3">
    <source>
        <dbReference type="Proteomes" id="UP001595937"/>
    </source>
</evidence>
<name>A0ABW0FDP7_9MICO</name>
<feature type="region of interest" description="Disordered" evidence="1">
    <location>
        <begin position="1"/>
        <end position="29"/>
    </location>
</feature>
<dbReference type="GeneID" id="303298624"/>
<gene>
    <name evidence="2" type="ORF">ACFPK8_04420</name>
</gene>
<evidence type="ECO:0000313" key="2">
    <source>
        <dbReference type="EMBL" id="MFC5296746.1"/>
    </source>
</evidence>
<sequence length="241" mass="26826">MARCIETPAQPIDQPARPKAQQPAAAPPVVGRDDFEEALAAQVTLEKEVTRANDRASAARRRLPMVEVPDYEFTGEDGPVRLSELFAGRYLLLVQNVMYGTDWDEGCPSCTSAVDNLPANMGRLDEEEISFAMISEAPIDKLRAWREKQGWPHTWVSSAGTGYHGDWGWTLTSEDGSYSGPVPGYSYFLLREGTVYLTYATYARGTEAILPVPHIMDRTVYGRQQAWEDSPAGWPQYPTYG</sequence>
<reference evidence="3" key="1">
    <citation type="journal article" date="2019" name="Int. J. Syst. Evol. Microbiol.">
        <title>The Global Catalogue of Microorganisms (GCM) 10K type strain sequencing project: providing services to taxonomists for standard genome sequencing and annotation.</title>
        <authorList>
            <consortium name="The Broad Institute Genomics Platform"/>
            <consortium name="The Broad Institute Genome Sequencing Center for Infectious Disease"/>
            <person name="Wu L."/>
            <person name="Ma J."/>
        </authorList>
    </citation>
    <scope>NUCLEOTIDE SEQUENCE [LARGE SCALE GENOMIC DNA]</scope>
    <source>
        <strain evidence="3">CGMCC 1.16455</strain>
    </source>
</reference>
<protein>
    <submittedName>
        <fullName evidence="2">DUF899 family protein</fullName>
    </submittedName>
</protein>
<dbReference type="InterPro" id="IPR036249">
    <property type="entry name" value="Thioredoxin-like_sf"/>
</dbReference>
<proteinExistence type="predicted"/>
<dbReference type="RefSeq" id="WP_343925671.1">
    <property type="nucleotide sequence ID" value="NZ_BAAAIR010000046.1"/>
</dbReference>
<organism evidence="2 3">
    <name type="scientific">Brachybacterium tyrofermentans</name>
    <dbReference type="NCBI Taxonomy" id="47848"/>
    <lineage>
        <taxon>Bacteria</taxon>
        <taxon>Bacillati</taxon>
        <taxon>Actinomycetota</taxon>
        <taxon>Actinomycetes</taxon>
        <taxon>Micrococcales</taxon>
        <taxon>Dermabacteraceae</taxon>
        <taxon>Brachybacterium</taxon>
    </lineage>
</organism>
<dbReference type="SUPFAM" id="SSF52833">
    <property type="entry name" value="Thioredoxin-like"/>
    <property type="match status" value="1"/>
</dbReference>
<dbReference type="EMBL" id="JBHSLN010000012">
    <property type="protein sequence ID" value="MFC5296746.1"/>
    <property type="molecule type" value="Genomic_DNA"/>
</dbReference>